<dbReference type="EMBL" id="SAWY01000009">
    <property type="protein sequence ID" value="TPH17214.1"/>
    <property type="molecule type" value="Genomic_DNA"/>
</dbReference>
<name>A0A502L1W6_9GAMM</name>
<dbReference type="OrthoDB" id="6199326at2"/>
<reference evidence="1 2" key="1">
    <citation type="submission" date="2019-01" db="EMBL/GenBank/DDBJ databases">
        <title>Litorilituus lipolytica sp. nov., isolated from intertidal sand of the Yellow Sea in China.</title>
        <authorList>
            <person name="Liu A."/>
        </authorList>
    </citation>
    <scope>NUCLEOTIDE SEQUENCE [LARGE SCALE GENOMIC DNA]</scope>
    <source>
        <strain evidence="1 2">RZ04</strain>
    </source>
</reference>
<dbReference type="Pfam" id="PF12614">
    <property type="entry name" value="RRF_GI"/>
    <property type="match status" value="1"/>
</dbReference>
<accession>A0A502L1W6</accession>
<sequence length="119" mass="13705">MQTINLPSFLRRTLKAYALKAHIREIGCELQRIGRSRNWLLKANFEQIQGIIAFIEAEDEASWHWLAKLLRSQYKQLNHSALLTIAHRIPQVTVAKLVTQTDCTLAQARKIIDELEGLD</sequence>
<dbReference type="InterPro" id="IPR022253">
    <property type="entry name" value="Ribosome_recyc_fac_bac"/>
</dbReference>
<protein>
    <recommendedName>
        <fullName evidence="3">Ribosome recycling factor</fullName>
    </recommendedName>
</protein>
<evidence type="ECO:0000313" key="2">
    <source>
        <dbReference type="Proteomes" id="UP000315303"/>
    </source>
</evidence>
<keyword evidence="2" id="KW-1185">Reference proteome</keyword>
<gene>
    <name evidence="1" type="ORF">EPA86_05265</name>
</gene>
<evidence type="ECO:0008006" key="3">
    <source>
        <dbReference type="Google" id="ProtNLM"/>
    </source>
</evidence>
<evidence type="ECO:0000313" key="1">
    <source>
        <dbReference type="EMBL" id="TPH17214.1"/>
    </source>
</evidence>
<comment type="caution">
    <text evidence="1">The sequence shown here is derived from an EMBL/GenBank/DDBJ whole genome shotgun (WGS) entry which is preliminary data.</text>
</comment>
<dbReference type="Proteomes" id="UP000315303">
    <property type="component" value="Unassembled WGS sequence"/>
</dbReference>
<proteinExistence type="predicted"/>
<dbReference type="AlphaFoldDB" id="A0A502L1W6"/>
<organism evidence="1 2">
    <name type="scientific">Litorilituus lipolyticus</name>
    <dbReference type="NCBI Taxonomy" id="2491017"/>
    <lineage>
        <taxon>Bacteria</taxon>
        <taxon>Pseudomonadati</taxon>
        <taxon>Pseudomonadota</taxon>
        <taxon>Gammaproteobacteria</taxon>
        <taxon>Alteromonadales</taxon>
        <taxon>Colwelliaceae</taxon>
        <taxon>Litorilituus</taxon>
    </lineage>
</organism>